<evidence type="ECO:0008006" key="4">
    <source>
        <dbReference type="Google" id="ProtNLM"/>
    </source>
</evidence>
<name>A0A4Y7JG29_PAPSO</name>
<dbReference type="InterPro" id="IPR006502">
    <property type="entry name" value="PDDEXK-like"/>
</dbReference>
<dbReference type="NCBIfam" id="TIGR01615">
    <property type="entry name" value="A_thal_3542"/>
    <property type="match status" value="1"/>
</dbReference>
<dbReference type="EMBL" id="CM010718">
    <property type="protein sequence ID" value="RZC58992.1"/>
    <property type="molecule type" value="Genomic_DNA"/>
</dbReference>
<protein>
    <recommendedName>
        <fullName evidence="4">DUF506 family protein</fullName>
    </recommendedName>
</protein>
<keyword evidence="3" id="KW-1185">Reference proteome</keyword>
<accession>A0A4Y7JG29</accession>
<feature type="compositionally biased region" description="Polar residues" evidence="1">
    <location>
        <begin position="35"/>
        <end position="51"/>
    </location>
</feature>
<evidence type="ECO:0000313" key="2">
    <source>
        <dbReference type="EMBL" id="RZC58992.1"/>
    </source>
</evidence>
<reference evidence="2 3" key="1">
    <citation type="journal article" date="2018" name="Science">
        <title>The opium poppy genome and morphinan production.</title>
        <authorList>
            <person name="Guo L."/>
            <person name="Winzer T."/>
            <person name="Yang X."/>
            <person name="Li Y."/>
            <person name="Ning Z."/>
            <person name="He Z."/>
            <person name="Teodor R."/>
            <person name="Lu Y."/>
            <person name="Bowser T.A."/>
            <person name="Graham I.A."/>
            <person name="Ye K."/>
        </authorList>
    </citation>
    <scope>NUCLEOTIDE SEQUENCE [LARGE SCALE GENOMIC DNA]</scope>
    <source>
        <strain evidence="3">cv. HN1</strain>
        <tissue evidence="2">Leaves</tissue>
    </source>
</reference>
<dbReference type="PANTHER" id="PTHR31579">
    <property type="entry name" value="OS03G0796600 PROTEIN"/>
    <property type="match status" value="1"/>
</dbReference>
<feature type="region of interest" description="Disordered" evidence="1">
    <location>
        <begin position="30"/>
        <end position="53"/>
    </location>
</feature>
<dbReference type="OMA" id="WFGAYKR"/>
<dbReference type="AlphaFoldDB" id="A0A4Y7JG29"/>
<dbReference type="Proteomes" id="UP000316621">
    <property type="component" value="Chromosome 4"/>
</dbReference>
<dbReference type="Pfam" id="PF04720">
    <property type="entry name" value="PDDEXK_6"/>
    <property type="match status" value="1"/>
</dbReference>
<evidence type="ECO:0000313" key="3">
    <source>
        <dbReference type="Proteomes" id="UP000316621"/>
    </source>
</evidence>
<sequence length="326" mass="36994">MKSTSTTMGKNLGMRFKRIAEAFNEGAKARMCAESSGSEHSAVGDNTTSPDDLSDLVDSFLERGYDDNEIEFQEHEKKVVKVKEKKKGADDDDLDEFMDDSETKDMLKDLLLGFGDGDSQVRRKIRDETEVAFKDIGMSSSEDGFKRRLMTRLRQRGFDAGLCKSRWEKTGRFPAGTFEYVDVIVSGNRYIVEVNLVGEFAIARPTNRYITLLEEFPQIFVGKPDKLKQVVRIMCEASKQSLKKNDMHIPPWRRNGYMQAKWLSMYKRTINSVAGMVVSGSGTGRRSVGFDTIPVPVKVYYCRDELERRRDVGMGKKVGRLGQLLI</sequence>
<evidence type="ECO:0000256" key="1">
    <source>
        <dbReference type="SAM" id="MobiDB-lite"/>
    </source>
</evidence>
<proteinExistence type="predicted"/>
<dbReference type="PANTHER" id="PTHR31579:SF42">
    <property type="entry name" value="DUF506 FAMILY PROTEIN (DUF506)"/>
    <property type="match status" value="1"/>
</dbReference>
<dbReference type="Gramene" id="RZC58992">
    <property type="protein sequence ID" value="RZC58992"/>
    <property type="gene ID" value="C5167_006297"/>
</dbReference>
<organism evidence="2 3">
    <name type="scientific">Papaver somniferum</name>
    <name type="common">Opium poppy</name>
    <dbReference type="NCBI Taxonomy" id="3469"/>
    <lineage>
        <taxon>Eukaryota</taxon>
        <taxon>Viridiplantae</taxon>
        <taxon>Streptophyta</taxon>
        <taxon>Embryophyta</taxon>
        <taxon>Tracheophyta</taxon>
        <taxon>Spermatophyta</taxon>
        <taxon>Magnoliopsida</taxon>
        <taxon>Ranunculales</taxon>
        <taxon>Papaveraceae</taxon>
        <taxon>Papaveroideae</taxon>
        <taxon>Papaver</taxon>
    </lineage>
</organism>
<gene>
    <name evidence="2" type="ORF">C5167_006297</name>
</gene>
<dbReference type="OrthoDB" id="548115at2759"/>